<dbReference type="InterPro" id="IPR050190">
    <property type="entry name" value="UPF0213_domain"/>
</dbReference>
<gene>
    <name evidence="3" type="ORF">SAMN04489724_3769</name>
</gene>
<dbReference type="PANTHER" id="PTHR34477:SF1">
    <property type="entry name" value="UPF0213 PROTEIN YHBQ"/>
    <property type="match status" value="1"/>
</dbReference>
<reference evidence="4" key="1">
    <citation type="submission" date="2016-10" db="EMBL/GenBank/DDBJ databases">
        <authorList>
            <person name="Varghese N."/>
            <person name="Submissions S."/>
        </authorList>
    </citation>
    <scope>NUCLEOTIDE SEQUENCE [LARGE SCALE GENOMIC DNA]</scope>
    <source>
        <strain evidence="4">DSM 23445</strain>
    </source>
</reference>
<accession>A0A1I7D924</accession>
<dbReference type="Proteomes" id="UP000199673">
    <property type="component" value="Unassembled WGS sequence"/>
</dbReference>
<dbReference type="EMBL" id="FPBF01000006">
    <property type="protein sequence ID" value="SFU08074.1"/>
    <property type="molecule type" value="Genomic_DNA"/>
</dbReference>
<organism evidence="3 4">
    <name type="scientific">Algoriphagus locisalis</name>
    <dbReference type="NCBI Taxonomy" id="305507"/>
    <lineage>
        <taxon>Bacteria</taxon>
        <taxon>Pseudomonadati</taxon>
        <taxon>Bacteroidota</taxon>
        <taxon>Cytophagia</taxon>
        <taxon>Cytophagales</taxon>
        <taxon>Cyclobacteriaceae</taxon>
        <taxon>Algoriphagus</taxon>
    </lineage>
</organism>
<dbReference type="SUPFAM" id="SSF82771">
    <property type="entry name" value="GIY-YIG endonuclease"/>
    <property type="match status" value="1"/>
</dbReference>
<dbReference type="InterPro" id="IPR035901">
    <property type="entry name" value="GIY-YIG_endonuc_sf"/>
</dbReference>
<feature type="domain" description="GIY-YIG" evidence="2">
    <location>
        <begin position="1"/>
        <end position="76"/>
    </location>
</feature>
<dbReference type="AlphaFoldDB" id="A0A1I7D924"/>
<dbReference type="GO" id="GO:0004519">
    <property type="term" value="F:endonuclease activity"/>
    <property type="evidence" value="ECO:0007669"/>
    <property type="project" value="UniProtKB-KW"/>
</dbReference>
<protein>
    <submittedName>
        <fullName evidence="3">Putative endonuclease</fullName>
    </submittedName>
</protein>
<sequence>MEAFMYILICGNGSYYTGSTKNLDLRMQEHQLGQGSNFTRKHLPVKLVYFEEFDRIDEAFEREKQIQKWSRAKKEALINRDFQKLKELSKGSSIGSTSSPTE</sequence>
<dbReference type="Pfam" id="PF01541">
    <property type="entry name" value="GIY-YIG"/>
    <property type="match status" value="1"/>
</dbReference>
<name>A0A1I7D924_9BACT</name>
<evidence type="ECO:0000313" key="4">
    <source>
        <dbReference type="Proteomes" id="UP000199673"/>
    </source>
</evidence>
<dbReference type="SMART" id="SM00465">
    <property type="entry name" value="GIYc"/>
    <property type="match status" value="1"/>
</dbReference>
<dbReference type="STRING" id="305507.SAMN04489724_3769"/>
<keyword evidence="3" id="KW-0540">Nuclease</keyword>
<dbReference type="RefSeq" id="WP_091696298.1">
    <property type="nucleotide sequence ID" value="NZ_FPBF01000006.1"/>
</dbReference>
<dbReference type="InterPro" id="IPR000305">
    <property type="entry name" value="GIY-YIG_endonuc"/>
</dbReference>
<dbReference type="CDD" id="cd10456">
    <property type="entry name" value="GIY-YIG_UPF0213"/>
    <property type="match status" value="1"/>
</dbReference>
<dbReference type="Gene3D" id="3.40.1440.10">
    <property type="entry name" value="GIY-YIG endonuclease"/>
    <property type="match status" value="1"/>
</dbReference>
<keyword evidence="3" id="KW-0255">Endonuclease</keyword>
<keyword evidence="4" id="KW-1185">Reference proteome</keyword>
<dbReference type="PROSITE" id="PS50164">
    <property type="entry name" value="GIY_YIG"/>
    <property type="match status" value="1"/>
</dbReference>
<evidence type="ECO:0000259" key="2">
    <source>
        <dbReference type="PROSITE" id="PS50164"/>
    </source>
</evidence>
<evidence type="ECO:0000256" key="1">
    <source>
        <dbReference type="ARBA" id="ARBA00007435"/>
    </source>
</evidence>
<evidence type="ECO:0000313" key="3">
    <source>
        <dbReference type="EMBL" id="SFU08074.1"/>
    </source>
</evidence>
<keyword evidence="3" id="KW-0378">Hydrolase</keyword>
<proteinExistence type="inferred from homology"/>
<comment type="similarity">
    <text evidence="1">Belongs to the UPF0213 family.</text>
</comment>
<dbReference type="PANTHER" id="PTHR34477">
    <property type="entry name" value="UPF0213 PROTEIN YHBQ"/>
    <property type="match status" value="1"/>
</dbReference>
<dbReference type="OrthoDB" id="1495241at2"/>